<dbReference type="InterPro" id="IPR005197">
    <property type="entry name" value="Glyco_hydro_71"/>
</dbReference>
<feature type="signal peptide" evidence="1">
    <location>
        <begin position="1"/>
        <end position="16"/>
    </location>
</feature>
<accession>A0A1L9S4M6</accession>
<keyword evidence="1" id="KW-0732">Signal</keyword>
<keyword evidence="3" id="KW-1185">Reference proteome</keyword>
<reference evidence="3" key="1">
    <citation type="journal article" date="2017" name="Genome Biol.">
        <title>Comparative genomics reveals high biological diversity and specific adaptations in the industrially and medically important fungal genus Aspergillus.</title>
        <authorList>
            <person name="de Vries R.P."/>
            <person name="Riley R."/>
            <person name="Wiebenga A."/>
            <person name="Aguilar-Osorio G."/>
            <person name="Amillis S."/>
            <person name="Uchima C.A."/>
            <person name="Anderluh G."/>
            <person name="Asadollahi M."/>
            <person name="Askin M."/>
            <person name="Barry K."/>
            <person name="Battaglia E."/>
            <person name="Bayram O."/>
            <person name="Benocci T."/>
            <person name="Braus-Stromeyer S.A."/>
            <person name="Caldana C."/>
            <person name="Canovas D."/>
            <person name="Cerqueira G.C."/>
            <person name="Chen F."/>
            <person name="Chen W."/>
            <person name="Choi C."/>
            <person name="Clum A."/>
            <person name="Dos Santos R.A."/>
            <person name="Damasio A.R."/>
            <person name="Diallinas G."/>
            <person name="Emri T."/>
            <person name="Fekete E."/>
            <person name="Flipphi M."/>
            <person name="Freyberg S."/>
            <person name="Gallo A."/>
            <person name="Gournas C."/>
            <person name="Habgood R."/>
            <person name="Hainaut M."/>
            <person name="Harispe M.L."/>
            <person name="Henrissat B."/>
            <person name="Hilden K.S."/>
            <person name="Hope R."/>
            <person name="Hossain A."/>
            <person name="Karabika E."/>
            <person name="Karaffa L."/>
            <person name="Karanyi Z."/>
            <person name="Krasevec N."/>
            <person name="Kuo A."/>
            <person name="Kusch H."/>
            <person name="LaButti K."/>
            <person name="Lagendijk E.L."/>
            <person name="Lapidus A."/>
            <person name="Levasseur A."/>
            <person name="Lindquist E."/>
            <person name="Lipzen A."/>
            <person name="Logrieco A.F."/>
            <person name="MacCabe A."/>
            <person name="Maekelae M.R."/>
            <person name="Malavazi I."/>
            <person name="Melin P."/>
            <person name="Meyer V."/>
            <person name="Mielnichuk N."/>
            <person name="Miskei M."/>
            <person name="Molnar A.P."/>
            <person name="Mule G."/>
            <person name="Ngan C.Y."/>
            <person name="Orejas M."/>
            <person name="Orosz E."/>
            <person name="Ouedraogo J.P."/>
            <person name="Overkamp K.M."/>
            <person name="Park H.-S."/>
            <person name="Perrone G."/>
            <person name="Piumi F."/>
            <person name="Punt P.J."/>
            <person name="Ram A.F."/>
            <person name="Ramon A."/>
            <person name="Rauscher S."/>
            <person name="Record E."/>
            <person name="Riano-Pachon D.M."/>
            <person name="Robert V."/>
            <person name="Roehrig J."/>
            <person name="Ruller R."/>
            <person name="Salamov A."/>
            <person name="Salih N.S."/>
            <person name="Samson R.A."/>
            <person name="Sandor E."/>
            <person name="Sanguinetti M."/>
            <person name="Schuetze T."/>
            <person name="Sepcic K."/>
            <person name="Shelest E."/>
            <person name="Sherlock G."/>
            <person name="Sophianopoulou V."/>
            <person name="Squina F.M."/>
            <person name="Sun H."/>
            <person name="Susca A."/>
            <person name="Todd R.B."/>
            <person name="Tsang A."/>
            <person name="Unkles S.E."/>
            <person name="van de Wiele N."/>
            <person name="van Rossen-Uffink D."/>
            <person name="Oliveira J.V."/>
            <person name="Vesth T.C."/>
            <person name="Visser J."/>
            <person name="Yu J.-H."/>
            <person name="Zhou M."/>
            <person name="Andersen M.R."/>
            <person name="Archer D.B."/>
            <person name="Baker S.E."/>
            <person name="Benoit I."/>
            <person name="Brakhage A.A."/>
            <person name="Braus G.H."/>
            <person name="Fischer R."/>
            <person name="Frisvad J.C."/>
            <person name="Goldman G.H."/>
            <person name="Houbraken J."/>
            <person name="Oakley B."/>
            <person name="Pocsi I."/>
            <person name="Scazzocchio C."/>
            <person name="Seiboth B."/>
            <person name="vanKuyk P.A."/>
            <person name="Wortman J."/>
            <person name="Dyer P.S."/>
            <person name="Grigoriev I.V."/>
        </authorList>
    </citation>
    <scope>NUCLEOTIDE SEQUENCE [LARGE SCALE GENOMIC DNA]</scope>
    <source>
        <strain evidence="3">CBS 506.65</strain>
    </source>
</reference>
<dbReference type="VEuPathDB" id="FungiDB:ASPZODRAFT_77659"/>
<evidence type="ECO:0000313" key="3">
    <source>
        <dbReference type="Proteomes" id="UP000184188"/>
    </source>
</evidence>
<dbReference type="GeneID" id="34616654"/>
<gene>
    <name evidence="2" type="ORF">ASPZODRAFT_77659</name>
</gene>
<organism evidence="2 3">
    <name type="scientific">Penicilliopsis zonata CBS 506.65</name>
    <dbReference type="NCBI Taxonomy" id="1073090"/>
    <lineage>
        <taxon>Eukaryota</taxon>
        <taxon>Fungi</taxon>
        <taxon>Dikarya</taxon>
        <taxon>Ascomycota</taxon>
        <taxon>Pezizomycotina</taxon>
        <taxon>Eurotiomycetes</taxon>
        <taxon>Eurotiomycetidae</taxon>
        <taxon>Eurotiales</taxon>
        <taxon>Aspergillaceae</taxon>
        <taxon>Penicilliopsis</taxon>
    </lineage>
</organism>
<proteinExistence type="predicted"/>
<evidence type="ECO:0000256" key="1">
    <source>
        <dbReference type="SAM" id="SignalP"/>
    </source>
</evidence>
<dbReference type="RefSeq" id="XP_022576627.1">
    <property type="nucleotide sequence ID" value="XM_022730190.1"/>
</dbReference>
<dbReference type="OrthoDB" id="1046782at2759"/>
<dbReference type="Pfam" id="PF03659">
    <property type="entry name" value="Glyco_hydro_71"/>
    <property type="match status" value="1"/>
</dbReference>
<sequence>MWLFWLLTALTCRVQAKAVFAHFMVTNSENYTLADWESDISLAVTAHIDAFALNIAVGDTANSQLANAFTAADSLDFKLFISFDYAGNGAWSQDEVYDILSEYIDLDAYYITDDQPLVSTFEGPANAADWTYLKEYFNCMFIPDWSSLGAKAALELGTADGLFSWAAWPWGDTEMNTYTDASYIQYLDDLPYMMAVSPWFFTNLPGYNKNWLWRGDHLWYERWNQVLFLDPPFVEIISWNDYGESHYIGPLRDYAFAAFSIGEAPYNYADEMPHDGWRAFLPYMIDLYKEGTATITQEGIVAWYRVNPKTACDTGDTSGNTASELQLEFEPYDIVDDEIMYSALLGSTADVTVTVGDTELTGAWTSTPDGGIGIYHGSVSFSGLTGDVTVVLSRDGASLATVAGKAITSDCTDDIENWNAWVGSALSSATVSATPALSVSDQVCVNGTGWENFEGICGFACEYGYCPVSACTCNLMGAQKTAPNATGVEGYPIAGEDASYDGLCSYDCNHGYCPPSACSTVSAALSTPTVSDFTLPRHRYGSIPAPASLVHNLQYHLHTKLCRPNSHGPPFSLAFSGRYYGGSSPTPVKK</sequence>
<dbReference type="GO" id="GO:0051118">
    <property type="term" value="F:glucan endo-1,3-alpha-glucosidase activity"/>
    <property type="evidence" value="ECO:0007669"/>
    <property type="project" value="InterPro"/>
</dbReference>
<protein>
    <submittedName>
        <fullName evidence="2">Uncharacterized protein</fullName>
    </submittedName>
</protein>
<dbReference type="AlphaFoldDB" id="A0A1L9S4M6"/>
<name>A0A1L9S4M6_9EURO</name>
<dbReference type="CDD" id="cd11577">
    <property type="entry name" value="GH71"/>
    <property type="match status" value="1"/>
</dbReference>
<dbReference type="Gene3D" id="3.20.20.80">
    <property type="entry name" value="Glycosidases"/>
    <property type="match status" value="1"/>
</dbReference>
<dbReference type="Proteomes" id="UP000184188">
    <property type="component" value="Unassembled WGS sequence"/>
</dbReference>
<evidence type="ECO:0000313" key="2">
    <source>
        <dbReference type="EMBL" id="OJJ42117.1"/>
    </source>
</evidence>
<feature type="chain" id="PRO_5012544241" evidence="1">
    <location>
        <begin position="17"/>
        <end position="590"/>
    </location>
</feature>
<dbReference type="STRING" id="1073090.A0A1L9S4M6"/>
<dbReference type="EMBL" id="KV878368">
    <property type="protein sequence ID" value="OJJ42117.1"/>
    <property type="molecule type" value="Genomic_DNA"/>
</dbReference>